<evidence type="ECO:0000313" key="5">
    <source>
        <dbReference type="EMBL" id="ATQ74124.1"/>
    </source>
</evidence>
<keyword evidence="1" id="KW-0805">Transcription regulation</keyword>
<dbReference type="Pfam" id="PF01638">
    <property type="entry name" value="HxlR"/>
    <property type="match status" value="1"/>
</dbReference>
<dbReference type="InterPro" id="IPR036388">
    <property type="entry name" value="WH-like_DNA-bd_sf"/>
</dbReference>
<dbReference type="Gene3D" id="1.10.10.10">
    <property type="entry name" value="Winged helix-like DNA-binding domain superfamily/Winged helix DNA-binding domain"/>
    <property type="match status" value="1"/>
</dbReference>
<accession>A0A2D2DGL3</accession>
<sequence>MTVPKPGRPVRGSHTGRPIMALLDLLGRRWVMRIIWELRDTPLTFRQLRECCDDMSPTVLNLRLRELRETGILDTAESGGYTLSPSGASLLKAMMPLLRWSDDWHKMLISKEADASE</sequence>
<evidence type="ECO:0000256" key="2">
    <source>
        <dbReference type="ARBA" id="ARBA00023125"/>
    </source>
</evidence>
<dbReference type="InterPro" id="IPR002577">
    <property type="entry name" value="HTH_HxlR"/>
</dbReference>
<name>A0A2D2DGL3_9BURK</name>
<dbReference type="KEGG" id="mass:CR152_06050"/>
<protein>
    <submittedName>
        <fullName evidence="5">Transcriptional regulator</fullName>
    </submittedName>
</protein>
<evidence type="ECO:0000259" key="4">
    <source>
        <dbReference type="PROSITE" id="PS51118"/>
    </source>
</evidence>
<dbReference type="PANTHER" id="PTHR33204">
    <property type="entry name" value="TRANSCRIPTIONAL REGULATOR, MARR FAMILY"/>
    <property type="match status" value="1"/>
</dbReference>
<dbReference type="InterPro" id="IPR036390">
    <property type="entry name" value="WH_DNA-bd_sf"/>
</dbReference>
<organism evidence="5 6">
    <name type="scientific">Massilia violaceinigra</name>
    <dbReference type="NCBI Taxonomy" id="2045208"/>
    <lineage>
        <taxon>Bacteria</taxon>
        <taxon>Pseudomonadati</taxon>
        <taxon>Pseudomonadota</taxon>
        <taxon>Betaproteobacteria</taxon>
        <taxon>Burkholderiales</taxon>
        <taxon>Oxalobacteraceae</taxon>
        <taxon>Telluria group</taxon>
        <taxon>Massilia</taxon>
    </lineage>
</organism>
<keyword evidence="2" id="KW-0238">DNA-binding</keyword>
<evidence type="ECO:0000313" key="6">
    <source>
        <dbReference type="Proteomes" id="UP000229897"/>
    </source>
</evidence>
<dbReference type="SUPFAM" id="SSF46785">
    <property type="entry name" value="Winged helix' DNA-binding domain"/>
    <property type="match status" value="1"/>
</dbReference>
<dbReference type="RefSeq" id="WP_099874114.1">
    <property type="nucleotide sequence ID" value="NZ_CP024608.1"/>
</dbReference>
<feature type="domain" description="HTH hxlR-type" evidence="4">
    <location>
        <begin position="17"/>
        <end position="109"/>
    </location>
</feature>
<proteinExistence type="predicted"/>
<dbReference type="PANTHER" id="PTHR33204:SF37">
    <property type="entry name" value="HTH-TYPE TRANSCRIPTIONAL REGULATOR YODB"/>
    <property type="match status" value="1"/>
</dbReference>
<gene>
    <name evidence="5" type="ORF">CR152_06050</name>
</gene>
<evidence type="ECO:0000256" key="3">
    <source>
        <dbReference type="ARBA" id="ARBA00023163"/>
    </source>
</evidence>
<dbReference type="OrthoDB" id="9807069at2"/>
<keyword evidence="6" id="KW-1185">Reference proteome</keyword>
<dbReference type="PROSITE" id="PS51118">
    <property type="entry name" value="HTH_HXLR"/>
    <property type="match status" value="1"/>
</dbReference>
<dbReference type="GO" id="GO:0003677">
    <property type="term" value="F:DNA binding"/>
    <property type="evidence" value="ECO:0007669"/>
    <property type="project" value="UniProtKB-KW"/>
</dbReference>
<reference evidence="5" key="1">
    <citation type="submission" date="2017-10" db="EMBL/GenBank/DDBJ databases">
        <title>Massilia psychrophilum sp. nov., a novel purple-pigmented bacterium isolated from Tianshan glacier, Xinjiang Municipality, China.</title>
        <authorList>
            <person name="Wang H."/>
        </authorList>
    </citation>
    <scope>NUCLEOTIDE SEQUENCE [LARGE SCALE GENOMIC DNA]</scope>
    <source>
        <strain evidence="5">B2</strain>
    </source>
</reference>
<dbReference type="AlphaFoldDB" id="A0A2D2DGL3"/>
<dbReference type="EMBL" id="CP024608">
    <property type="protein sequence ID" value="ATQ74124.1"/>
    <property type="molecule type" value="Genomic_DNA"/>
</dbReference>
<evidence type="ECO:0000256" key="1">
    <source>
        <dbReference type="ARBA" id="ARBA00023015"/>
    </source>
</evidence>
<keyword evidence="3" id="KW-0804">Transcription</keyword>
<dbReference type="Proteomes" id="UP000229897">
    <property type="component" value="Chromosome"/>
</dbReference>